<gene>
    <name evidence="6" type="primary">nanM_1</name>
    <name evidence="6" type="ORF">GmarT_09490</name>
</gene>
<keyword evidence="6" id="KW-0413">Isomerase</keyword>
<evidence type="ECO:0000256" key="1">
    <source>
        <dbReference type="ARBA" id="ARBA00022441"/>
    </source>
</evidence>
<keyword evidence="4" id="KW-0732">Signal</keyword>
<dbReference type="EMBL" id="CP042910">
    <property type="protein sequence ID" value="QEG15111.1"/>
    <property type="molecule type" value="Genomic_DNA"/>
</dbReference>
<dbReference type="EC" id="5.1.3.24" evidence="6"/>
<feature type="region of interest" description="Disordered" evidence="3">
    <location>
        <begin position="685"/>
        <end position="719"/>
    </location>
</feature>
<feature type="compositionally biased region" description="Basic and acidic residues" evidence="3">
    <location>
        <begin position="774"/>
        <end position="806"/>
    </location>
</feature>
<feature type="compositionally biased region" description="Basic and acidic residues" evidence="3">
    <location>
        <begin position="756"/>
        <end position="767"/>
    </location>
</feature>
<evidence type="ECO:0000313" key="6">
    <source>
        <dbReference type="EMBL" id="QEG15111.1"/>
    </source>
</evidence>
<feature type="region of interest" description="Disordered" evidence="3">
    <location>
        <begin position="748"/>
        <end position="806"/>
    </location>
</feature>
<dbReference type="SMART" id="SM00612">
    <property type="entry name" value="Kelch"/>
    <property type="match status" value="6"/>
</dbReference>
<dbReference type="Pfam" id="PF24681">
    <property type="entry name" value="Kelch_KLHDC2_KLHL20_DRC7"/>
    <property type="match status" value="1"/>
</dbReference>
<feature type="domain" description="EF-hand" evidence="5">
    <location>
        <begin position="725"/>
        <end position="760"/>
    </location>
</feature>
<dbReference type="InterPro" id="IPR006652">
    <property type="entry name" value="Kelch_1"/>
</dbReference>
<feature type="signal peptide" evidence="4">
    <location>
        <begin position="1"/>
        <end position="32"/>
    </location>
</feature>
<feature type="region of interest" description="Disordered" evidence="3">
    <location>
        <begin position="31"/>
        <end position="58"/>
    </location>
</feature>
<dbReference type="PROSITE" id="PS50222">
    <property type="entry name" value="EF_HAND_2"/>
    <property type="match status" value="1"/>
</dbReference>
<evidence type="ECO:0000256" key="3">
    <source>
        <dbReference type="SAM" id="MobiDB-lite"/>
    </source>
</evidence>
<sequence length="806" mass="88527">MTDSGNAVSTHRISVGMLALAIFLTAPPLTQAGTPQQKKSKQGTKPASQSESDSKRAALHQALPEPLTSFGAAVLGDYLYVFSGHDGDAHGEGRDLLADHFRRIKVDDPEANWEELAKHHPAQSTALVTDGKYLYRIGGLSFLNTSGEETNFNSTQFFSRYDVEEDKWTELAPLPEPRSSLDAAVLGRSIYVAGGWNLQGKSSRDAPWHEDILRFDLDHSEAGWQTMKGPGYNTRAISLAAYDGKIYLLGGIGERGISRKVSVYDPQTDSWSDGPELKADSSTAGFATSSFATGGHLYYTGGSGIVYRLNADQTDWEVADRLLFPRMFLRLLPLSEQRLIALGGTSMNAGRIGIVESLRVDSDKNKYLKQVSWSVKFDGQAKQSQLLVLDGLKLYAFGGNNSRAPHDFTKETLVDEAFVFDIARQTVKKLPAMPQALQSGSAVSLSQTSEHESIFVTGGMGFEGNEFASLKEIFRFDPESQTWSKSPVQLPQPRAMFHAVTYEDAIWSFGGSMVGKDRELLKTIVHWWGDDSKPAPLPGVSLPTPRRSFGGAVLNDQYYLVGGLSQDSGIAKTVDVFHFKERTWKTAAAPNTPRVFPSLVAAGGKLFLFGGFTNVDGHFSPARSLEVYVPQTDQWTVVAEELNGIDPSMTMFDLNGRLLFYGIDKTEDGLARFVLLDPAPETAPEQVASMSFGSRRRDPAQQAKQEAMSLMRKDTDKDGKLSSAELGERMADFVKKADQNTDGFVTVEEAAAVIENENRSEASENRQGRPGQPSRDKSNKPDEKKQDEKRPAEKKTKQESADKKTP</sequence>
<dbReference type="InterPro" id="IPR002048">
    <property type="entry name" value="EF_hand_dom"/>
</dbReference>
<accession>A0ABX5YH88</accession>
<reference evidence="6 7" key="1">
    <citation type="submission" date="2019-08" db="EMBL/GenBank/DDBJ databases">
        <title>Deep-cultivation of Planctomycetes and their phenomic and genomic characterization uncovers novel biology.</title>
        <authorList>
            <person name="Wiegand S."/>
            <person name="Jogler M."/>
            <person name="Boedeker C."/>
            <person name="Pinto D."/>
            <person name="Vollmers J."/>
            <person name="Rivas-Marin E."/>
            <person name="Kohn T."/>
            <person name="Peeters S.H."/>
            <person name="Heuer A."/>
            <person name="Rast P."/>
            <person name="Oberbeckmann S."/>
            <person name="Bunk B."/>
            <person name="Jeske O."/>
            <person name="Meyerdierks A."/>
            <person name="Storesund J.E."/>
            <person name="Kallscheuer N."/>
            <person name="Luecker S."/>
            <person name="Lage O.M."/>
            <person name="Pohl T."/>
            <person name="Merkel B.J."/>
            <person name="Hornburger P."/>
            <person name="Mueller R.-W."/>
            <person name="Bruemmer F."/>
            <person name="Labrenz M."/>
            <person name="Spormann A.M."/>
            <person name="Op den Camp H."/>
            <person name="Overmann J."/>
            <person name="Amann R."/>
            <person name="Jetten M.S.M."/>
            <person name="Mascher T."/>
            <person name="Medema M.H."/>
            <person name="Devos D.P."/>
            <person name="Kaster A.-K."/>
            <person name="Ovreas L."/>
            <person name="Rohde M."/>
            <person name="Galperin M.Y."/>
            <person name="Jogler C."/>
        </authorList>
    </citation>
    <scope>NUCLEOTIDE SEQUENCE [LARGE SCALE GENOMIC DNA]</scope>
    <source>
        <strain evidence="6 7">DSM 8797</strain>
    </source>
</reference>
<feature type="compositionally biased region" description="Polar residues" evidence="3">
    <location>
        <begin position="31"/>
        <end position="51"/>
    </location>
</feature>
<dbReference type="GO" id="GO:0016853">
    <property type="term" value="F:isomerase activity"/>
    <property type="evidence" value="ECO:0007669"/>
    <property type="project" value="UniProtKB-KW"/>
</dbReference>
<evidence type="ECO:0000256" key="4">
    <source>
        <dbReference type="SAM" id="SignalP"/>
    </source>
</evidence>
<evidence type="ECO:0000259" key="5">
    <source>
        <dbReference type="PROSITE" id="PS50222"/>
    </source>
</evidence>
<dbReference type="Proteomes" id="UP000322887">
    <property type="component" value="Chromosome"/>
</dbReference>
<dbReference type="SUPFAM" id="SSF117281">
    <property type="entry name" value="Kelch motif"/>
    <property type="match status" value="2"/>
</dbReference>
<dbReference type="Gene3D" id="1.10.238.10">
    <property type="entry name" value="EF-hand"/>
    <property type="match status" value="1"/>
</dbReference>
<dbReference type="Gene3D" id="2.120.10.80">
    <property type="entry name" value="Kelch-type beta propeller"/>
    <property type="match status" value="3"/>
</dbReference>
<organism evidence="6 7">
    <name type="scientific">Gimesia maris</name>
    <dbReference type="NCBI Taxonomy" id="122"/>
    <lineage>
        <taxon>Bacteria</taxon>
        <taxon>Pseudomonadati</taxon>
        <taxon>Planctomycetota</taxon>
        <taxon>Planctomycetia</taxon>
        <taxon>Planctomycetales</taxon>
        <taxon>Planctomycetaceae</taxon>
        <taxon>Gimesia</taxon>
    </lineage>
</organism>
<evidence type="ECO:0000256" key="2">
    <source>
        <dbReference type="ARBA" id="ARBA00022737"/>
    </source>
</evidence>
<dbReference type="Pfam" id="PF01344">
    <property type="entry name" value="Kelch_1"/>
    <property type="match status" value="1"/>
</dbReference>
<dbReference type="PANTHER" id="PTHR45632:SF3">
    <property type="entry name" value="KELCH-LIKE PROTEIN 32"/>
    <property type="match status" value="1"/>
</dbReference>
<proteinExistence type="predicted"/>
<feature type="chain" id="PRO_5045225950" evidence="4">
    <location>
        <begin position="33"/>
        <end position="806"/>
    </location>
</feature>
<keyword evidence="7" id="KW-1185">Reference proteome</keyword>
<evidence type="ECO:0000313" key="7">
    <source>
        <dbReference type="Proteomes" id="UP000322887"/>
    </source>
</evidence>
<dbReference type="PANTHER" id="PTHR45632">
    <property type="entry name" value="LD33804P"/>
    <property type="match status" value="1"/>
</dbReference>
<dbReference type="InterPro" id="IPR015915">
    <property type="entry name" value="Kelch-typ_b-propeller"/>
</dbReference>
<keyword evidence="2" id="KW-0677">Repeat</keyword>
<protein>
    <submittedName>
        <fullName evidence="6">N-acetylneuraminate epimerase</fullName>
        <ecNumber evidence="6">5.1.3.24</ecNumber>
    </submittedName>
</protein>
<name>A0ABX5YH88_9PLAN</name>
<keyword evidence="1" id="KW-0880">Kelch repeat</keyword>